<evidence type="ECO:0000256" key="11">
    <source>
        <dbReference type="SAM" id="MobiDB-lite"/>
    </source>
</evidence>
<reference evidence="12" key="2">
    <citation type="submission" date="2022-10" db="EMBL/GenBank/DDBJ databases">
        <authorList>
            <consortium name="ENA_rothamsted_submissions"/>
            <consortium name="culmorum"/>
            <person name="King R."/>
        </authorList>
    </citation>
    <scope>NUCLEOTIDE SEQUENCE</scope>
</reference>
<keyword evidence="3" id="KW-0963">Cytoplasm</keyword>
<keyword evidence="8" id="KW-0505">Motor protein</keyword>
<comment type="subcellular location">
    <subcellularLocation>
        <location evidence="1">Cytoplasm</location>
        <location evidence="1">Cytoskeleton</location>
        <location evidence="1">Cilium axoneme</location>
    </subcellularLocation>
</comment>
<dbReference type="InterPro" id="IPR036322">
    <property type="entry name" value="WD40_repeat_dom_sf"/>
</dbReference>
<organism evidence="12 13">
    <name type="scientific">Chironomus riparius</name>
    <dbReference type="NCBI Taxonomy" id="315576"/>
    <lineage>
        <taxon>Eukaryota</taxon>
        <taxon>Metazoa</taxon>
        <taxon>Ecdysozoa</taxon>
        <taxon>Arthropoda</taxon>
        <taxon>Hexapoda</taxon>
        <taxon>Insecta</taxon>
        <taxon>Pterygota</taxon>
        <taxon>Neoptera</taxon>
        <taxon>Endopterygota</taxon>
        <taxon>Diptera</taxon>
        <taxon>Nematocera</taxon>
        <taxon>Chironomoidea</taxon>
        <taxon>Chironomidae</taxon>
        <taxon>Chironominae</taxon>
        <taxon>Chironomus</taxon>
    </lineage>
</organism>
<dbReference type="GO" id="GO:0005874">
    <property type="term" value="C:microtubule"/>
    <property type="evidence" value="ECO:0007669"/>
    <property type="project" value="UniProtKB-KW"/>
</dbReference>
<dbReference type="GO" id="GO:0036158">
    <property type="term" value="P:outer dynein arm assembly"/>
    <property type="evidence" value="ECO:0007669"/>
    <property type="project" value="TreeGrafter"/>
</dbReference>
<dbReference type="AlphaFoldDB" id="A0A9P0IU40"/>
<keyword evidence="7" id="KW-0243">Dynein</keyword>
<keyword evidence="13" id="KW-1185">Reference proteome</keyword>
<accession>A0A9P0IU40</accession>
<evidence type="ECO:0000256" key="8">
    <source>
        <dbReference type="ARBA" id="ARBA00023175"/>
    </source>
</evidence>
<evidence type="ECO:0000256" key="4">
    <source>
        <dbReference type="ARBA" id="ARBA00022574"/>
    </source>
</evidence>
<dbReference type="PANTHER" id="PTHR12442:SF11">
    <property type="entry name" value="DYNEIN AXONEMAL INTERMEDIATE CHAIN 1"/>
    <property type="match status" value="1"/>
</dbReference>
<dbReference type="GO" id="GO:0003341">
    <property type="term" value="P:cilium movement"/>
    <property type="evidence" value="ECO:0007669"/>
    <property type="project" value="TreeGrafter"/>
</dbReference>
<comment type="similarity">
    <text evidence="2">Belongs to the dynein intermediate chain family.</text>
</comment>
<dbReference type="SMART" id="SM00320">
    <property type="entry name" value="WD40"/>
    <property type="match status" value="3"/>
</dbReference>
<keyword evidence="6" id="KW-0677">Repeat</keyword>
<evidence type="ECO:0008006" key="14">
    <source>
        <dbReference type="Google" id="ProtNLM"/>
    </source>
</evidence>
<evidence type="ECO:0000256" key="3">
    <source>
        <dbReference type="ARBA" id="ARBA00022490"/>
    </source>
</evidence>
<protein>
    <recommendedName>
        <fullName evidence="14">Dynein intermediate chain 2, ciliary</fullName>
    </recommendedName>
</protein>
<evidence type="ECO:0000313" key="13">
    <source>
        <dbReference type="Proteomes" id="UP001153620"/>
    </source>
</evidence>
<evidence type="ECO:0000256" key="7">
    <source>
        <dbReference type="ARBA" id="ARBA00023017"/>
    </source>
</evidence>
<dbReference type="EMBL" id="OU895878">
    <property type="protein sequence ID" value="CAH1718635.1"/>
    <property type="molecule type" value="Genomic_DNA"/>
</dbReference>
<evidence type="ECO:0000256" key="9">
    <source>
        <dbReference type="ARBA" id="ARBA00023212"/>
    </source>
</evidence>
<evidence type="ECO:0000256" key="10">
    <source>
        <dbReference type="ARBA" id="ARBA00023273"/>
    </source>
</evidence>
<feature type="compositionally biased region" description="Acidic residues" evidence="11">
    <location>
        <begin position="158"/>
        <end position="184"/>
    </location>
</feature>
<name>A0A9P0IU40_9DIPT</name>
<feature type="region of interest" description="Disordered" evidence="11">
    <location>
        <begin position="116"/>
        <end position="195"/>
    </location>
</feature>
<proteinExistence type="inferred from homology"/>
<dbReference type="GO" id="GO:0036157">
    <property type="term" value="C:outer dynein arm"/>
    <property type="evidence" value="ECO:0007669"/>
    <property type="project" value="TreeGrafter"/>
</dbReference>
<feature type="compositionally biased region" description="Basic and acidic residues" evidence="11">
    <location>
        <begin position="116"/>
        <end position="128"/>
    </location>
</feature>
<evidence type="ECO:0000256" key="5">
    <source>
        <dbReference type="ARBA" id="ARBA00022701"/>
    </source>
</evidence>
<reference evidence="12" key="1">
    <citation type="submission" date="2022-01" db="EMBL/GenBank/DDBJ databases">
        <authorList>
            <person name="King R."/>
        </authorList>
    </citation>
    <scope>NUCLEOTIDE SEQUENCE</scope>
</reference>
<evidence type="ECO:0000256" key="6">
    <source>
        <dbReference type="ARBA" id="ARBA00022737"/>
    </source>
</evidence>
<keyword evidence="10" id="KW-0966">Cell projection</keyword>
<dbReference type="Proteomes" id="UP001153620">
    <property type="component" value="Chromosome 2"/>
</dbReference>
<dbReference type="InterPro" id="IPR050687">
    <property type="entry name" value="Dynein_IC"/>
</dbReference>
<evidence type="ECO:0000313" key="12">
    <source>
        <dbReference type="EMBL" id="CAH1718635.1"/>
    </source>
</evidence>
<keyword evidence="9" id="KW-0206">Cytoskeleton</keyword>
<dbReference type="Pfam" id="PF00400">
    <property type="entry name" value="WD40"/>
    <property type="match status" value="1"/>
</dbReference>
<dbReference type="PANTHER" id="PTHR12442">
    <property type="entry name" value="DYNEIN INTERMEDIATE CHAIN"/>
    <property type="match status" value="1"/>
</dbReference>
<keyword evidence="4" id="KW-0853">WD repeat</keyword>
<dbReference type="InterPro" id="IPR001680">
    <property type="entry name" value="WD40_rpt"/>
</dbReference>
<dbReference type="Gene3D" id="2.130.10.10">
    <property type="entry name" value="YVTN repeat-like/Quinoprotein amine dehydrogenase"/>
    <property type="match status" value="2"/>
</dbReference>
<dbReference type="InterPro" id="IPR015943">
    <property type="entry name" value="WD40/YVTN_repeat-like_dom_sf"/>
</dbReference>
<evidence type="ECO:0000256" key="1">
    <source>
        <dbReference type="ARBA" id="ARBA00004430"/>
    </source>
</evidence>
<sequence length="726" mass="82805">MNNPLIPKKMPFFKQLKRTLHQIRASSFVRGGISGEGDEDSWRARQLIKPEDQMDLTDAELCEEIPKVLSCENRNVPHNLVIYSFREGGYIPVPRTTNVVTIFEHEGTALHIESSEAKAQIADERDRGIVQVDPRISDLKSGSQTGTTTPDLDRNPDENADGENEEEVGSEAGGEADAEGEEEQKETQTAVAAGPKKKLTNQFNFCERAALTYNSPSRSVETQTVPPPRSSFSANVVQWHIYDSYNEDYERLKREKEKEMLKEKKPGLQKHAEMKRGDAKTKAAEEFNRKYFQKAQVLERMVNQNIFDEIAHDYRYWEDPSDEYREDDGTLLPLWKFTYDKCKKMSVTDICLNTFYYDLFAVCFGSFDFIKQVTEGYVCLFSIKNPSFPEYRITTESGAMCCDIHKKYPYLIVVGQYDGNVCVYNLQDGKDPVYVSQGVNGKHSEAIWEVKWGEDMQDGEINFYSLSTDGRVFNWVLMQNKLTLTTIITLYLDVNPVSGPDGTTIKLKASGTCMVFHPTNKEIFQVGTEDGLIFKCSTAYSSKYLMIYQAHYLSVHRMDFNKFNSNIFISCSGDWRVKIWEDMRSDPLFIFDLGASVGDVKWAPYSSTVFAAVTTEGRVFVFDLNVNKYKPICSQQVVPRKRNKLTRIVFNNKLPFIIVGDDKGTSITLKLSPNLRLPCKPTKKQQYQDQLQLQISKLDRLLSLVRELPDGVEATQEDVQTEVGSN</sequence>
<dbReference type="GO" id="GO:0045503">
    <property type="term" value="F:dynein light chain binding"/>
    <property type="evidence" value="ECO:0007669"/>
    <property type="project" value="TreeGrafter"/>
</dbReference>
<evidence type="ECO:0000256" key="2">
    <source>
        <dbReference type="ARBA" id="ARBA00011059"/>
    </source>
</evidence>
<keyword evidence="5" id="KW-0493">Microtubule</keyword>
<gene>
    <name evidence="12" type="ORF">CHIRRI_LOCUS6006</name>
</gene>
<dbReference type="SUPFAM" id="SSF50978">
    <property type="entry name" value="WD40 repeat-like"/>
    <property type="match status" value="1"/>
</dbReference>
<feature type="compositionally biased region" description="Polar residues" evidence="11">
    <location>
        <begin position="140"/>
        <end position="150"/>
    </location>
</feature>
<dbReference type="GO" id="GO:0045504">
    <property type="term" value="F:dynein heavy chain binding"/>
    <property type="evidence" value="ECO:0007669"/>
    <property type="project" value="TreeGrafter"/>
</dbReference>